<name>A0A964W2U9_9CLOT</name>
<sequence length="254" mass="30919">MEELKIRYLEYVDNTFIDGVDDKRIVFKTHIEVDKTYTEKLEIIRQILNAYFKQKEKGQEYTFKMFLNCFDYYGVEIKIDDFITKAEYLNIVINNKENFETELGLLESENSYFLNIKLICMKKANVLCEENGIPKGEIILRSFKVNDSNKFQAYIKVKKSRELENKKAYFILKRIFESTKENHTSFYYLKKQMKEYYNYEFKFSKIYKKDEEAYNKLIRYTDEFEIKPTLIDSYSEAKLILEFVCDKRRGYWWL</sequence>
<reference evidence="1" key="1">
    <citation type="submission" date="2019-12" db="EMBL/GenBank/DDBJ databases">
        <title>Microbes associate with the intestines of laboratory mice.</title>
        <authorList>
            <person name="Navarre W."/>
            <person name="Wong E."/>
        </authorList>
    </citation>
    <scope>NUCLEOTIDE SEQUENCE</scope>
    <source>
        <strain evidence="1">NM79_F5</strain>
    </source>
</reference>
<dbReference type="EMBL" id="WSRQ01000023">
    <property type="protein sequence ID" value="MVX64896.1"/>
    <property type="molecule type" value="Genomic_DNA"/>
</dbReference>
<evidence type="ECO:0000313" key="1">
    <source>
        <dbReference type="EMBL" id="MVX64896.1"/>
    </source>
</evidence>
<gene>
    <name evidence="1" type="ORF">GKZ28_14455</name>
</gene>
<proteinExistence type="predicted"/>
<dbReference type="Proteomes" id="UP000656077">
    <property type="component" value="Unassembled WGS sequence"/>
</dbReference>
<accession>A0A964W2U9</accession>
<dbReference type="RefSeq" id="WP_160359727.1">
    <property type="nucleotide sequence ID" value="NZ_WSRQ01000023.1"/>
</dbReference>
<comment type="caution">
    <text evidence="1">The sequence shown here is derived from an EMBL/GenBank/DDBJ whole genome shotgun (WGS) entry which is preliminary data.</text>
</comment>
<evidence type="ECO:0000313" key="2">
    <source>
        <dbReference type="Proteomes" id="UP000656077"/>
    </source>
</evidence>
<dbReference type="AlphaFoldDB" id="A0A964W2U9"/>
<protein>
    <submittedName>
        <fullName evidence="1">Uncharacterized protein</fullName>
    </submittedName>
</protein>
<organism evidence="1 2">
    <name type="scientific">Clostridium chromiireducens</name>
    <dbReference type="NCBI Taxonomy" id="225345"/>
    <lineage>
        <taxon>Bacteria</taxon>
        <taxon>Bacillati</taxon>
        <taxon>Bacillota</taxon>
        <taxon>Clostridia</taxon>
        <taxon>Eubacteriales</taxon>
        <taxon>Clostridiaceae</taxon>
        <taxon>Clostridium</taxon>
    </lineage>
</organism>